<evidence type="ECO:0000256" key="2">
    <source>
        <dbReference type="PROSITE-ProRule" id="PRU00103"/>
    </source>
</evidence>
<dbReference type="EMBL" id="CASHTH010002256">
    <property type="protein sequence ID" value="CAI8027038.1"/>
    <property type="molecule type" value="Genomic_DNA"/>
</dbReference>
<evidence type="ECO:0000259" key="3">
    <source>
        <dbReference type="Pfam" id="PF21047"/>
    </source>
</evidence>
<dbReference type="Proteomes" id="UP001174909">
    <property type="component" value="Unassembled WGS sequence"/>
</dbReference>
<dbReference type="Pfam" id="PF23210">
    <property type="entry name" value="HEAT_Maestro_2"/>
    <property type="match status" value="2"/>
</dbReference>
<evidence type="ECO:0000313" key="6">
    <source>
        <dbReference type="EMBL" id="CAI8027038.1"/>
    </source>
</evidence>
<dbReference type="InterPro" id="IPR021133">
    <property type="entry name" value="HEAT_type_2"/>
</dbReference>
<dbReference type="Gene3D" id="1.25.10.10">
    <property type="entry name" value="Leucine-rich Repeat Variant"/>
    <property type="match status" value="3"/>
</dbReference>
<evidence type="ECO:0000259" key="4">
    <source>
        <dbReference type="Pfam" id="PF23210"/>
    </source>
</evidence>
<evidence type="ECO:0000256" key="1">
    <source>
        <dbReference type="ARBA" id="ARBA00022737"/>
    </source>
</evidence>
<dbReference type="Pfam" id="PF21047">
    <property type="entry name" value="HEAT_Maestro"/>
    <property type="match status" value="1"/>
</dbReference>
<organism evidence="6 7">
    <name type="scientific">Geodia barretti</name>
    <name type="common">Barrett's horny sponge</name>
    <dbReference type="NCBI Taxonomy" id="519541"/>
    <lineage>
        <taxon>Eukaryota</taxon>
        <taxon>Metazoa</taxon>
        <taxon>Porifera</taxon>
        <taxon>Demospongiae</taxon>
        <taxon>Heteroscleromorpha</taxon>
        <taxon>Tetractinellida</taxon>
        <taxon>Astrophorina</taxon>
        <taxon>Geodiidae</taxon>
        <taxon>Geodia</taxon>
    </lineage>
</organism>
<dbReference type="InterPro" id="IPR016024">
    <property type="entry name" value="ARM-type_fold"/>
</dbReference>
<dbReference type="PANTHER" id="PTHR23120:SF0">
    <property type="entry name" value="MAESTRO HEAT-LIKE REPEAT FAMILY MEMBER 1"/>
    <property type="match status" value="1"/>
</dbReference>
<keyword evidence="1" id="KW-0677">Repeat</keyword>
<dbReference type="InterPro" id="IPR045206">
    <property type="entry name" value="Maestro_heat-like_prot"/>
</dbReference>
<dbReference type="SUPFAM" id="SSF48371">
    <property type="entry name" value="ARM repeat"/>
    <property type="match status" value="2"/>
</dbReference>
<dbReference type="GO" id="GO:0005737">
    <property type="term" value="C:cytoplasm"/>
    <property type="evidence" value="ECO:0007669"/>
    <property type="project" value="TreeGrafter"/>
</dbReference>
<gene>
    <name evidence="6" type="ORF">GBAR_LOCUS15485</name>
</gene>
<dbReference type="InterPro" id="IPR055406">
    <property type="entry name" value="HEAT_Maestro"/>
</dbReference>
<feature type="domain" description="MROH2B-like HEAT-repeats" evidence="4">
    <location>
        <begin position="540"/>
        <end position="724"/>
    </location>
</feature>
<dbReference type="PANTHER" id="PTHR23120">
    <property type="entry name" value="MAESTRO-RELATED HEAT DOMAIN-CONTAINING"/>
    <property type="match status" value="1"/>
</dbReference>
<accession>A0AA35WML6</accession>
<dbReference type="PROSITE" id="PS50077">
    <property type="entry name" value="HEAT_REPEAT"/>
    <property type="match status" value="1"/>
</dbReference>
<feature type="domain" description="Maestro/Maestro-like HEAT-repeats" evidence="5">
    <location>
        <begin position="1158"/>
        <end position="1431"/>
    </location>
</feature>
<feature type="domain" description="Maestro-like HEAT-repeats" evidence="3">
    <location>
        <begin position="750"/>
        <end position="974"/>
    </location>
</feature>
<dbReference type="InterPro" id="IPR055408">
    <property type="entry name" value="HEAT_MROH2B-like"/>
</dbReference>
<sequence length="1434" mass="160468">MVHLLSATALNDQLPKLLPGIMQLYKKHSEHYYISQCLCMVVDAAGKKSCTNLELQLNNLLTILFQHACVPVDSTSSTSIKNHNEILRCFAVTGLIYSNHAVGFLLQKLEVAQEKVRVPTLEILKHIINSCGFPSSSTDEVMAVKKSLVVSGLKIVLNEQSLRVRRILCQVIIAMAHHDYLSLEGGQLMVEFVVRQCSLNTEDKTLQKLNTTEVTIKGLRDMSDNVLLLVTTTIEHMKEVLWPYLLEFVVPVQYTGAVGIVSRCIADIGKGKREEEADDYDLNFDELANIPRQPELIARLIVLAGHPHNGQGRGEHILHCMTALVPNLHEDLVDLWDAVIPKLLSYLNEQSEKGTWDQKHWEDLMLKFVSRSLDDVKNEEWLIEVGSAMGEKELVLERYMNYPEEKGFLFKCLGVIMRKVSQRQFIQKMLDSMFSTIKHSNQAEREGCAIGVGFCAASHLDLAVSKLEQVIKEEMVRKSKGFFGFSKKLKLKCTVMRQLLCGHEYRYFLFMLDFINQHGHRTQQICIYLLLCLCVTTHFQILADKSEADVERIKATVLLCYGYVTFHSPPNLITSRIEVNILRSINPHFNKIRDTVVKQNLIRTIDLIGRALHPDHLKKDDFIFSKRGDLLNHLLDYIHGEPVAVTITTETRALAINALTTLVKLDPQLSEAEQFDVIKAATDSVFPLLVMTSPSKKDSVTVEESTLLREGALSSVTSLLIVVLSKQFSSGNLYSIFKHLSPWIQSSDDQERNRGVLCFLELMKAYQLHSDTDETSRELEIQGELLGRMVPRCTDPSLDTRLAAIDCVQMILRVSTCDPGVPDQMVDAVTLLRDRAESDEANILYSLVNDLSKVFCKKVADRNLWSLMTFLLEGLVDSQAHSSSAACVVLNNIVKLRGGSLGEQIPDLVDGLHEKLDGIYTPQTRTGTLRCMRTICSQYLVPTISHLLDKPLPWDKNLVAMWHILAGEAHLLKSVFLNLLEVLSLSLPYQEKAKGQGKVTIIETTLPKAASNAVGVLCETEEAQEVAKEMFAQIFSSLILRIGVSVVIESTKKPLCVSVATDSLKQFLKATGSEVILDRLESNGVWPLMEKEDTCPHSMLHLARLLSSSYPDEVGKTVECLSPSLTSVYDAHRTTVVSFYSELVCTVGKDHLPLAEQIMNNLLGRQVDSNYVVRMYCIRGLGNMADIGGSQVSHFSTTILSAMLAGMDDREDPEDLITMEAMSGLSRIFSQIDEGHVRPILINIALRIRPCFEKPTPAVRAAAFTLFGTLSRFGSGPSEGPFFEQIQTNFVSLLLHLNESDPVVVVACKEALQKLGPLMKSENINTMFQRHLDPAESLFYPDFLNDLCKHIVTDFTDKVNFYIMNAVTFFKSMWSPVKANAALLVGYILGNLPLEKSGMISKEHVCEALTLLLKDPSPDVRASTAEAMSLLYDY</sequence>
<reference evidence="6" key="1">
    <citation type="submission" date="2023-03" db="EMBL/GenBank/DDBJ databases">
        <authorList>
            <person name="Steffen K."/>
            <person name="Cardenas P."/>
        </authorList>
    </citation>
    <scope>NUCLEOTIDE SEQUENCE</scope>
</reference>
<feature type="repeat" description="HEAT" evidence="2">
    <location>
        <begin position="1405"/>
        <end position="1434"/>
    </location>
</feature>
<keyword evidence="7" id="KW-1185">Reference proteome</keyword>
<evidence type="ECO:0000259" key="5">
    <source>
        <dbReference type="Pfam" id="PF23227"/>
    </source>
</evidence>
<name>A0AA35WML6_GEOBA</name>
<feature type="domain" description="MROH2B-like HEAT-repeats" evidence="4">
    <location>
        <begin position="8"/>
        <end position="496"/>
    </location>
</feature>
<dbReference type="InterPro" id="IPR048465">
    <property type="entry name" value="Maestro-like_HEAT"/>
</dbReference>
<evidence type="ECO:0000313" key="7">
    <source>
        <dbReference type="Proteomes" id="UP001174909"/>
    </source>
</evidence>
<proteinExistence type="predicted"/>
<comment type="caution">
    <text evidence="6">The sequence shown here is derived from an EMBL/GenBank/DDBJ whole genome shotgun (WGS) entry which is preliminary data.</text>
</comment>
<protein>
    <submittedName>
        <fullName evidence="6">Maestro heat-like repeat-containing protein family member 1</fullName>
    </submittedName>
</protein>
<dbReference type="Pfam" id="PF23227">
    <property type="entry name" value="HEAT_MROH2B_C"/>
    <property type="match status" value="1"/>
</dbReference>
<dbReference type="InterPro" id="IPR011989">
    <property type="entry name" value="ARM-like"/>
</dbReference>